<evidence type="ECO:0000256" key="2">
    <source>
        <dbReference type="ARBA" id="ARBA00001946"/>
    </source>
</evidence>
<dbReference type="InterPro" id="IPR015797">
    <property type="entry name" value="NUDIX_hydrolase-like_dom_sf"/>
</dbReference>
<gene>
    <name evidence="7" type="ORF">BB561_001709</name>
</gene>
<keyword evidence="8" id="KW-1185">Reference proteome</keyword>
<evidence type="ECO:0000313" key="8">
    <source>
        <dbReference type="Proteomes" id="UP000245383"/>
    </source>
</evidence>
<dbReference type="GO" id="GO:0016818">
    <property type="term" value="F:hydrolase activity, acting on acid anhydrides, in phosphorus-containing anhydrides"/>
    <property type="evidence" value="ECO:0007669"/>
    <property type="project" value="InterPro"/>
</dbReference>
<dbReference type="EMBL" id="MBFR01000052">
    <property type="protein sequence ID" value="PVU95587.1"/>
    <property type="molecule type" value="Genomic_DNA"/>
</dbReference>
<dbReference type="PANTHER" id="PTHR12318">
    <property type="entry name" value="TESTOSTERONE-REGULATED PROTEIN RP2"/>
    <property type="match status" value="1"/>
</dbReference>
<keyword evidence="3" id="KW-0479">Metal-binding</keyword>
<dbReference type="InterPro" id="IPR039121">
    <property type="entry name" value="NUDT19"/>
</dbReference>
<evidence type="ECO:0000256" key="4">
    <source>
        <dbReference type="ARBA" id="ARBA00022801"/>
    </source>
</evidence>
<accession>A0A2T9YTC0</accession>
<dbReference type="CDD" id="cd18870">
    <property type="entry name" value="NUDIX_AcylCoAdiphos_Nudt19"/>
    <property type="match status" value="1"/>
</dbReference>
<keyword evidence="5" id="KW-0460">Magnesium</keyword>
<protein>
    <recommendedName>
        <fullName evidence="9">Nudix hydrolase domain-containing protein</fullName>
    </recommendedName>
</protein>
<name>A0A2T9YTC0_9FUNG</name>
<evidence type="ECO:0008006" key="9">
    <source>
        <dbReference type="Google" id="ProtNLM"/>
    </source>
</evidence>
<comment type="cofactor">
    <cofactor evidence="1">
        <name>Mn(2+)</name>
        <dbReference type="ChEBI" id="CHEBI:29035"/>
    </cofactor>
</comment>
<evidence type="ECO:0000313" key="7">
    <source>
        <dbReference type="EMBL" id="PVU95587.1"/>
    </source>
</evidence>
<keyword evidence="4" id="KW-0378">Hydrolase</keyword>
<dbReference type="GO" id="GO:0005739">
    <property type="term" value="C:mitochondrion"/>
    <property type="evidence" value="ECO:0007669"/>
    <property type="project" value="TreeGrafter"/>
</dbReference>
<dbReference type="GO" id="GO:0046872">
    <property type="term" value="F:metal ion binding"/>
    <property type="evidence" value="ECO:0007669"/>
    <property type="project" value="UniProtKB-KW"/>
</dbReference>
<dbReference type="Proteomes" id="UP000245383">
    <property type="component" value="Unassembled WGS sequence"/>
</dbReference>
<evidence type="ECO:0000256" key="5">
    <source>
        <dbReference type="ARBA" id="ARBA00022842"/>
    </source>
</evidence>
<evidence type="ECO:0000256" key="6">
    <source>
        <dbReference type="ARBA" id="ARBA00023211"/>
    </source>
</evidence>
<comment type="caution">
    <text evidence="7">The sequence shown here is derived from an EMBL/GenBank/DDBJ whole genome shotgun (WGS) entry which is preliminary data.</text>
</comment>
<proteinExistence type="predicted"/>
<organism evidence="7 8">
    <name type="scientific">Smittium simulii</name>
    <dbReference type="NCBI Taxonomy" id="133385"/>
    <lineage>
        <taxon>Eukaryota</taxon>
        <taxon>Fungi</taxon>
        <taxon>Fungi incertae sedis</taxon>
        <taxon>Zoopagomycota</taxon>
        <taxon>Kickxellomycotina</taxon>
        <taxon>Harpellomycetes</taxon>
        <taxon>Harpellales</taxon>
        <taxon>Legeriomycetaceae</taxon>
        <taxon>Smittium</taxon>
    </lineage>
</organism>
<dbReference type="SUPFAM" id="SSF55811">
    <property type="entry name" value="Nudix"/>
    <property type="match status" value="1"/>
</dbReference>
<evidence type="ECO:0000256" key="1">
    <source>
        <dbReference type="ARBA" id="ARBA00001936"/>
    </source>
</evidence>
<dbReference type="OrthoDB" id="1695362at2759"/>
<dbReference type="Gene3D" id="3.90.79.10">
    <property type="entry name" value="Nucleoside Triphosphate Pyrophosphohydrolase"/>
    <property type="match status" value="1"/>
</dbReference>
<evidence type="ECO:0000256" key="3">
    <source>
        <dbReference type="ARBA" id="ARBA00022723"/>
    </source>
</evidence>
<keyword evidence="6" id="KW-0464">Manganese</keyword>
<dbReference type="PANTHER" id="PTHR12318:SF0">
    <property type="entry name" value="ACYL-COENZYME A DIPHOSPHATASE NUDT19"/>
    <property type="match status" value="1"/>
</dbReference>
<comment type="cofactor">
    <cofactor evidence="2">
        <name>Mg(2+)</name>
        <dbReference type="ChEBI" id="CHEBI:18420"/>
    </cofactor>
</comment>
<dbReference type="AlphaFoldDB" id="A0A2T9YTC0"/>
<dbReference type="STRING" id="133385.A0A2T9YTC0"/>
<reference evidence="7 8" key="1">
    <citation type="journal article" date="2018" name="MBio">
        <title>Comparative Genomics Reveals the Core Gene Toolbox for the Fungus-Insect Symbiosis.</title>
        <authorList>
            <person name="Wang Y."/>
            <person name="Stata M."/>
            <person name="Wang W."/>
            <person name="Stajich J.E."/>
            <person name="White M.M."/>
            <person name="Moncalvo J.M."/>
        </authorList>
    </citation>
    <scope>NUCLEOTIDE SEQUENCE [LARGE SCALE GENOMIC DNA]</scope>
    <source>
        <strain evidence="7 8">SWE-8-4</strain>
    </source>
</reference>
<sequence length="251" mass="29391">MSCIRISTGSFSNAHVFPGGKLDESDTNIMWQNHIDSSAETNKQNALIKFKVCAIRETFEETGFLAATKPPTNSRMQDNQNTELLQECISSDSKLLTSRLNYFSRWITPEFAPRRFDAHFFMMNIQDIDTVMLDQINQKHNISSSRTSMQVQDSELMYMEWKTPQEFIDGYCRGDISLITPQIYVLMQMKHFTDYRKLEQYIKYYDEYKLVKPYISRLYVPKGSNERLGSWKYEENSVEIEQCTAESAVYN</sequence>